<dbReference type="InterPro" id="IPR021383">
    <property type="entry name" value="DUF3015"/>
</dbReference>
<sequence>MRKLIILSFISCFAFSFGIANLSAKGYGQAGCGLGSIIISGNGIEQIFAATTNGTSYNQTFGITSGTSGCTKDGIVRTEKAQEIFVHMNYESLEQEIAKGQGEKLSNLASLFGCPKDSKRFQTVAKENYSRIFTSASLKDPSLVLTNLRSQVGSDLELKNSCKI</sequence>
<gene>
    <name evidence="2" type="ORF">BES34_020600</name>
</gene>
<organism evidence="2 3">
    <name type="scientific">Leptospira inadai serovar Lyme</name>
    <dbReference type="NCBI Taxonomy" id="293084"/>
    <lineage>
        <taxon>Bacteria</taxon>
        <taxon>Pseudomonadati</taxon>
        <taxon>Spirochaetota</taxon>
        <taxon>Spirochaetia</taxon>
        <taxon>Leptospirales</taxon>
        <taxon>Leptospiraceae</taxon>
        <taxon>Leptospira</taxon>
    </lineage>
</organism>
<comment type="caution">
    <text evidence="2">The sequence shown here is derived from an EMBL/GenBank/DDBJ whole genome shotgun (WGS) entry which is preliminary data.</text>
</comment>
<keyword evidence="1" id="KW-0732">Signal</keyword>
<name>A0ABX4YCX4_9LEPT</name>
<proteinExistence type="predicted"/>
<evidence type="ECO:0000313" key="2">
    <source>
        <dbReference type="EMBL" id="PNV71902.1"/>
    </source>
</evidence>
<feature type="signal peptide" evidence="1">
    <location>
        <begin position="1"/>
        <end position="22"/>
    </location>
</feature>
<accession>A0ABX4YCX4</accession>
<dbReference type="Proteomes" id="UP000094669">
    <property type="component" value="Unassembled WGS sequence"/>
</dbReference>
<dbReference type="EMBL" id="MCRM02000038">
    <property type="protein sequence ID" value="PNV71902.1"/>
    <property type="molecule type" value="Genomic_DNA"/>
</dbReference>
<evidence type="ECO:0000313" key="3">
    <source>
        <dbReference type="Proteomes" id="UP000094669"/>
    </source>
</evidence>
<dbReference type="RefSeq" id="WP_010411540.1">
    <property type="nucleotide sequence ID" value="NZ_MCRM02000038.1"/>
</dbReference>
<protein>
    <submittedName>
        <fullName evidence="2">DUF3015 domain-containing protein</fullName>
    </submittedName>
</protein>
<evidence type="ECO:0000256" key="1">
    <source>
        <dbReference type="SAM" id="SignalP"/>
    </source>
</evidence>
<reference evidence="2" key="1">
    <citation type="submission" date="2018-01" db="EMBL/GenBank/DDBJ databases">
        <title>Genomic characterization of Leptospira inadai serogroup Lyme isolated from captured rat in Brazil and comparative analysis with human reference strain.</title>
        <authorList>
            <person name="Moreno L.Z."/>
            <person name="Loureiro A.P."/>
            <person name="Miraglia F."/>
            <person name="Kremer F.S."/>
            <person name="Eslabao M.R."/>
            <person name="Dellagostin O.A."/>
            <person name="Lilenbaum W."/>
            <person name="Moreno A.M."/>
        </authorList>
    </citation>
    <scope>NUCLEOTIDE SEQUENCE [LARGE SCALE GENOMIC DNA]</scope>
    <source>
        <strain evidence="2">M34/99</strain>
    </source>
</reference>
<feature type="chain" id="PRO_5047387456" evidence="1">
    <location>
        <begin position="23"/>
        <end position="164"/>
    </location>
</feature>
<dbReference type="Pfam" id="PF11220">
    <property type="entry name" value="DUF3015"/>
    <property type="match status" value="1"/>
</dbReference>
<keyword evidence="3" id="KW-1185">Reference proteome</keyword>